<dbReference type="KEGG" id="rarg:115742849"/>
<evidence type="ECO:0000313" key="2">
    <source>
        <dbReference type="Proteomes" id="UP000827889"/>
    </source>
</evidence>
<feature type="compositionally biased region" description="Polar residues" evidence="1">
    <location>
        <begin position="1"/>
        <end position="10"/>
    </location>
</feature>
<proteinExistence type="predicted"/>
<dbReference type="OrthoDB" id="1933735at2759"/>
<keyword evidence="2" id="KW-1185">Reference proteome</keyword>
<dbReference type="AlphaFoldDB" id="A0A8B8PEV8"/>
<evidence type="ECO:0000256" key="1">
    <source>
        <dbReference type="SAM" id="MobiDB-lite"/>
    </source>
</evidence>
<evidence type="ECO:0000313" key="3">
    <source>
        <dbReference type="RefSeq" id="XP_030533214.1"/>
    </source>
</evidence>
<feature type="compositionally biased region" description="Polar residues" evidence="1">
    <location>
        <begin position="212"/>
        <end position="222"/>
    </location>
</feature>
<dbReference type="PANTHER" id="PTHR35132:SF1">
    <property type="entry name" value="SERINE_ARGININE REPETITIVE MATRIX-LIKE PROTEIN"/>
    <property type="match status" value="1"/>
</dbReference>
<dbReference type="GeneID" id="115742849"/>
<organism evidence="2 3">
    <name type="scientific">Rhodamnia argentea</name>
    <dbReference type="NCBI Taxonomy" id="178133"/>
    <lineage>
        <taxon>Eukaryota</taxon>
        <taxon>Viridiplantae</taxon>
        <taxon>Streptophyta</taxon>
        <taxon>Embryophyta</taxon>
        <taxon>Tracheophyta</taxon>
        <taxon>Spermatophyta</taxon>
        <taxon>Magnoliopsida</taxon>
        <taxon>eudicotyledons</taxon>
        <taxon>Gunneridae</taxon>
        <taxon>Pentapetalae</taxon>
        <taxon>rosids</taxon>
        <taxon>malvids</taxon>
        <taxon>Myrtales</taxon>
        <taxon>Myrtaceae</taxon>
        <taxon>Myrtoideae</taxon>
        <taxon>Myrteae</taxon>
        <taxon>Australasian group</taxon>
        <taxon>Rhodamnia</taxon>
    </lineage>
</organism>
<reference evidence="3" key="1">
    <citation type="submission" date="2025-08" db="UniProtKB">
        <authorList>
            <consortium name="RefSeq"/>
        </authorList>
    </citation>
    <scope>IDENTIFICATION</scope>
    <source>
        <tissue evidence="3">Leaf</tissue>
    </source>
</reference>
<feature type="compositionally biased region" description="Low complexity" evidence="1">
    <location>
        <begin position="184"/>
        <end position="197"/>
    </location>
</feature>
<feature type="compositionally biased region" description="Basic and acidic residues" evidence="1">
    <location>
        <begin position="128"/>
        <end position="159"/>
    </location>
</feature>
<feature type="compositionally biased region" description="Gly residues" evidence="1">
    <location>
        <begin position="339"/>
        <end position="355"/>
    </location>
</feature>
<dbReference type="PANTHER" id="PTHR35132">
    <property type="entry name" value="SERINE/ARGININE REPETITIVE MATRIX-LIKE PROTEIN"/>
    <property type="match status" value="1"/>
</dbReference>
<gene>
    <name evidence="3" type="primary">LOC115742849</name>
</gene>
<name>A0A8B8PEV8_9MYRT</name>
<feature type="region of interest" description="Disordered" evidence="1">
    <location>
        <begin position="1"/>
        <end position="36"/>
    </location>
</feature>
<feature type="compositionally biased region" description="Low complexity" evidence="1">
    <location>
        <begin position="23"/>
        <end position="36"/>
    </location>
</feature>
<feature type="region of interest" description="Disordered" evidence="1">
    <location>
        <begin position="77"/>
        <end position="243"/>
    </location>
</feature>
<feature type="region of interest" description="Disordered" evidence="1">
    <location>
        <begin position="337"/>
        <end position="357"/>
    </location>
</feature>
<sequence>MEMESPTISAQAHRLSQPPQTLSPCGSGRRSSSASNSPEFEFWMVGNPIFPQPELLSADELFVDGVLLPLQLLHLHQPDPPDPVPQAETAPEGPEPPALEADLTNIPDPDPEPGPQLTPTSSTTSSKRWRDIFKKSEKKSTNNQEEKPPSSSAEKDKDKKKEKKSQGRAGSGSAELNINLWPFSRSRSAGNSGARPRLSAFGGPSARKVSSAPCSRSNSAGDSKSRKWPSSPGRVGVHLGRNSPVWQVRRGAPPAKVPAPAAAVPEPVARSVDKVVLKSEAAAETHRSKAARGGAGGGANKARVLNLNVPMCIGYRHHFSCRSDDNSAIRVVGADCGDTSGGGESGTGAGRGDNGGSSNNIFNLRSLFTKKVH</sequence>
<protein>
    <submittedName>
        <fullName evidence="3">Uncharacterized protein LOC115742849</fullName>
    </submittedName>
</protein>
<dbReference type="RefSeq" id="XP_030533214.1">
    <property type="nucleotide sequence ID" value="XM_030677354.2"/>
</dbReference>
<dbReference type="Proteomes" id="UP000827889">
    <property type="component" value="Chromosome 9"/>
</dbReference>
<accession>A0A8B8PEV8</accession>